<feature type="chain" id="PRO_5047063852" description="beta-glucosidase" evidence="7">
    <location>
        <begin position="22"/>
        <end position="727"/>
    </location>
</feature>
<dbReference type="EC" id="3.2.1.21" evidence="3"/>
<dbReference type="Pfam" id="PF01915">
    <property type="entry name" value="Glyco_hydro_3_C"/>
    <property type="match status" value="1"/>
</dbReference>
<dbReference type="PRINTS" id="PR00133">
    <property type="entry name" value="GLHYDRLASE3"/>
</dbReference>
<dbReference type="InterPro" id="IPR001764">
    <property type="entry name" value="Glyco_hydro_3_N"/>
</dbReference>
<dbReference type="Pfam" id="PF00933">
    <property type="entry name" value="Glyco_hydro_3"/>
    <property type="match status" value="1"/>
</dbReference>
<dbReference type="InterPro" id="IPR013783">
    <property type="entry name" value="Ig-like_fold"/>
</dbReference>
<name>A0ABU9AQP5_9BACT</name>
<evidence type="ECO:0000313" key="9">
    <source>
        <dbReference type="EMBL" id="MEK7950037.1"/>
    </source>
</evidence>
<comment type="caution">
    <text evidence="9">The sequence shown here is derived from an EMBL/GenBank/DDBJ whole genome shotgun (WGS) entry which is preliminary data.</text>
</comment>
<dbReference type="GO" id="GO:0016787">
    <property type="term" value="F:hydrolase activity"/>
    <property type="evidence" value="ECO:0007669"/>
    <property type="project" value="UniProtKB-KW"/>
</dbReference>
<protein>
    <recommendedName>
        <fullName evidence="3">beta-glucosidase</fullName>
        <ecNumber evidence="3">3.2.1.21</ecNumber>
    </recommendedName>
</protein>
<dbReference type="InterPro" id="IPR051915">
    <property type="entry name" value="Cellulose_Degrad_GH3"/>
</dbReference>
<dbReference type="InterPro" id="IPR036962">
    <property type="entry name" value="Glyco_hydro_3_N_sf"/>
</dbReference>
<evidence type="ECO:0000256" key="5">
    <source>
        <dbReference type="ARBA" id="ARBA00022801"/>
    </source>
</evidence>
<dbReference type="PANTHER" id="PTHR30620">
    <property type="entry name" value="PERIPLASMIC BETA-GLUCOSIDASE-RELATED"/>
    <property type="match status" value="1"/>
</dbReference>
<dbReference type="InterPro" id="IPR026891">
    <property type="entry name" value="Fn3-like"/>
</dbReference>
<keyword evidence="4 7" id="KW-0732">Signal</keyword>
<dbReference type="InterPro" id="IPR002772">
    <property type="entry name" value="Glyco_hydro_3_C"/>
</dbReference>
<dbReference type="InterPro" id="IPR036881">
    <property type="entry name" value="Glyco_hydro_3_C_sf"/>
</dbReference>
<dbReference type="SUPFAM" id="SSF52279">
    <property type="entry name" value="Beta-D-glucan exohydrolase, C-terminal domain"/>
    <property type="match status" value="1"/>
</dbReference>
<evidence type="ECO:0000256" key="2">
    <source>
        <dbReference type="ARBA" id="ARBA00005336"/>
    </source>
</evidence>
<dbReference type="Pfam" id="PF14310">
    <property type="entry name" value="Fn3-like"/>
    <property type="match status" value="1"/>
</dbReference>
<dbReference type="EMBL" id="JBBUKT010000002">
    <property type="protein sequence ID" value="MEK7950037.1"/>
    <property type="molecule type" value="Genomic_DNA"/>
</dbReference>
<dbReference type="Gene3D" id="3.20.20.300">
    <property type="entry name" value="Glycoside hydrolase, family 3, N-terminal domain"/>
    <property type="match status" value="1"/>
</dbReference>
<feature type="domain" description="Fibronectin type III-like" evidence="8">
    <location>
        <begin position="647"/>
        <end position="716"/>
    </location>
</feature>
<evidence type="ECO:0000256" key="1">
    <source>
        <dbReference type="ARBA" id="ARBA00000448"/>
    </source>
</evidence>
<dbReference type="Gene3D" id="2.60.40.10">
    <property type="entry name" value="Immunoglobulins"/>
    <property type="match status" value="1"/>
</dbReference>
<keyword evidence="6" id="KW-0326">Glycosidase</keyword>
<accession>A0ABU9AQP5</accession>
<gene>
    <name evidence="9" type="ORF">WKV53_06005</name>
</gene>
<dbReference type="InterPro" id="IPR017853">
    <property type="entry name" value="GH"/>
</dbReference>
<evidence type="ECO:0000259" key="8">
    <source>
        <dbReference type="SMART" id="SM01217"/>
    </source>
</evidence>
<feature type="signal peptide" evidence="7">
    <location>
        <begin position="1"/>
        <end position="21"/>
    </location>
</feature>
<dbReference type="PANTHER" id="PTHR30620:SF16">
    <property type="entry name" value="LYSOSOMAL BETA GLUCOSIDASE"/>
    <property type="match status" value="1"/>
</dbReference>
<dbReference type="SMART" id="SM01217">
    <property type="entry name" value="Fn3_like"/>
    <property type="match status" value="1"/>
</dbReference>
<keyword evidence="5 9" id="KW-0378">Hydrolase</keyword>
<organism evidence="9 10">
    <name type="scientific">Luteolibacter soli</name>
    <dbReference type="NCBI Taxonomy" id="3135280"/>
    <lineage>
        <taxon>Bacteria</taxon>
        <taxon>Pseudomonadati</taxon>
        <taxon>Verrucomicrobiota</taxon>
        <taxon>Verrucomicrobiia</taxon>
        <taxon>Verrucomicrobiales</taxon>
        <taxon>Verrucomicrobiaceae</taxon>
        <taxon>Luteolibacter</taxon>
    </lineage>
</organism>
<sequence length="727" mass="78386">MTRPFCLTLSLLLTAFHTARADETGQRIEAILSKLTLEEKLGQLRLVDGHAGGGWKPQHMALAQAGVLGGTFNVRGTGPTSEMQRAALSTRHKIPLVFAFDVVHGYRTIFPVPLGEAASWDPDLAERCAAVAAKESRAANVSWTFAPVADIARDPRWGRIVEGSGEDPVLSSAFTAARVHGFQGKDISAPDRMMACLKHFAGSGEAEGGRDYNFADVSLRALRETHFPPFLAGLKAGAGSIMPSFSAIDGVPATSNPWLLQDVLRKEWGFEGIVVSDYDAIGQLVNHRVAPSWDEAGQIALRSGLDVEIWGSCMMQAQGLIDNADDLKLVDNAVRRVLRMKFSLGLFDKPYGDPAREKEAILHPDHLKLAREAAAKSCVLLKNNNQTLPIPPAAKKIAILGALANDKLSQMGSWTGDGHAEDSVTLVEAVRQRLGNNGTVIYTPAGSSSGFSFRKPSDGVDEAKDADYIIVVVGENGDMTGEATSRSSIDLPQQQLDLVQKVSALGKPYAVVLMTGRPLTVGWLAETCPAILLAWHGGTMAGPGIADVLFGDVNPAGKLPVTFPRSVGQIPLTYNSTPTSRPLVEGDKWTSKYTDIKNSPLWPFGHGLSYTSFQISPPLLDKRTIPHDGTVRFKVSVTNQGERDGDEVVQAYIQDDVAFVTRPIKELKAFKRVSVPAGKTVTVDFEIPSKDLGYWMPNGTYRLDPGTFTLMTGSSSAQVRSSSFSLQ</sequence>
<comment type="catalytic activity">
    <reaction evidence="1">
        <text>Hydrolysis of terminal, non-reducing beta-D-glucosyl residues with release of beta-D-glucose.</text>
        <dbReference type="EC" id="3.2.1.21"/>
    </reaction>
</comment>
<evidence type="ECO:0000256" key="6">
    <source>
        <dbReference type="ARBA" id="ARBA00023295"/>
    </source>
</evidence>
<proteinExistence type="inferred from homology"/>
<evidence type="ECO:0000256" key="7">
    <source>
        <dbReference type="SAM" id="SignalP"/>
    </source>
</evidence>
<evidence type="ECO:0000256" key="4">
    <source>
        <dbReference type="ARBA" id="ARBA00022729"/>
    </source>
</evidence>
<keyword evidence="10" id="KW-1185">Reference proteome</keyword>
<dbReference type="Proteomes" id="UP001371305">
    <property type="component" value="Unassembled WGS sequence"/>
</dbReference>
<dbReference type="SUPFAM" id="SSF51445">
    <property type="entry name" value="(Trans)glycosidases"/>
    <property type="match status" value="1"/>
</dbReference>
<reference evidence="9 10" key="1">
    <citation type="submission" date="2024-04" db="EMBL/GenBank/DDBJ databases">
        <title>Luteolibacter sp. isolated from soil.</title>
        <authorList>
            <person name="An J."/>
        </authorList>
    </citation>
    <scope>NUCLEOTIDE SEQUENCE [LARGE SCALE GENOMIC DNA]</scope>
    <source>
        <strain evidence="9 10">Y139</strain>
    </source>
</reference>
<dbReference type="RefSeq" id="WP_341403451.1">
    <property type="nucleotide sequence ID" value="NZ_JBBUKT010000002.1"/>
</dbReference>
<dbReference type="Gene3D" id="3.40.50.1700">
    <property type="entry name" value="Glycoside hydrolase family 3 C-terminal domain"/>
    <property type="match status" value="1"/>
</dbReference>
<evidence type="ECO:0000256" key="3">
    <source>
        <dbReference type="ARBA" id="ARBA00012744"/>
    </source>
</evidence>
<comment type="similarity">
    <text evidence="2">Belongs to the glycosyl hydrolase 3 family.</text>
</comment>
<evidence type="ECO:0000313" key="10">
    <source>
        <dbReference type="Proteomes" id="UP001371305"/>
    </source>
</evidence>